<dbReference type="InterPro" id="IPR036915">
    <property type="entry name" value="Cyclin-like_sf"/>
</dbReference>
<evidence type="ECO:0000313" key="3">
    <source>
        <dbReference type="Proteomes" id="UP000009022"/>
    </source>
</evidence>
<sequence>MTSRHQAALSFLHNISLDGTRNEFDTPIVDDDDNQNDQDNSYVDSVQPSHELTTKIEQVNQQSDERQIKQTMDQSKLKDKHQLRLSYLNPIALSTTKCLPYAVFSVIPYSKDNALLDTSIIRHRQSITMRRSLSDVTQNLIERPAISYRLLLTPKGKQQTFKSLELNLSARFSNQWFQEVLEDSNGNIHYHPNLLDDPELRTGKHRVTLRLPSMMFSVLEYSKASDIKKDLNERFKGRFPTIDLTLSKLRSLKRELYHIAVDLCSLEAITVAYAYVYFEKLILKGKINKPNRKLISGATLLLAIKMTADIKQTELTEVIDQLQDSLRINRKDLIVYEFDCLVALEFSLAVPQSIIAVHYQRIIHENS</sequence>
<dbReference type="AlphaFoldDB" id="B3S221"/>
<dbReference type="GO" id="GO:0051726">
    <property type="term" value="P:regulation of cell cycle"/>
    <property type="evidence" value="ECO:0007669"/>
    <property type="project" value="InterPro"/>
</dbReference>
<dbReference type="PhylomeDB" id="B3S221"/>
<dbReference type="KEGG" id="tad:TRIADDRAFT_57893"/>
<dbReference type="eggNOG" id="KOG4164">
    <property type="taxonomic scope" value="Eukaryota"/>
</dbReference>
<dbReference type="RefSeq" id="XP_002113948.1">
    <property type="nucleotide sequence ID" value="XM_002113912.1"/>
</dbReference>
<accession>B3S221</accession>
<evidence type="ECO:0008006" key="4">
    <source>
        <dbReference type="Google" id="ProtNLM"/>
    </source>
</evidence>
<dbReference type="InterPro" id="IPR012388">
    <property type="entry name" value="CABLES1/2"/>
</dbReference>
<evidence type="ECO:0000313" key="2">
    <source>
        <dbReference type="EMBL" id="EDV23038.1"/>
    </source>
</evidence>
<dbReference type="STRING" id="10228.B3S221"/>
<protein>
    <recommendedName>
        <fullName evidence="4">Cyclin N-terminal domain-containing protein</fullName>
    </recommendedName>
</protein>
<dbReference type="HOGENOM" id="CLU_021942_2_1_1"/>
<dbReference type="CDD" id="cd20556">
    <property type="entry name" value="CYCLIN_CABLES"/>
    <property type="match status" value="1"/>
</dbReference>
<organism evidence="2 3">
    <name type="scientific">Trichoplax adhaerens</name>
    <name type="common">Trichoplax reptans</name>
    <dbReference type="NCBI Taxonomy" id="10228"/>
    <lineage>
        <taxon>Eukaryota</taxon>
        <taxon>Metazoa</taxon>
        <taxon>Placozoa</taxon>
        <taxon>Uniplacotomia</taxon>
        <taxon>Trichoplacea</taxon>
        <taxon>Trichoplacidae</taxon>
        <taxon>Trichoplax</taxon>
    </lineage>
</organism>
<evidence type="ECO:0000256" key="1">
    <source>
        <dbReference type="SAM" id="MobiDB-lite"/>
    </source>
</evidence>
<dbReference type="CTD" id="6755480"/>
<dbReference type="GeneID" id="6755480"/>
<name>B3S221_TRIAD</name>
<proteinExistence type="predicted"/>
<reference evidence="2 3" key="1">
    <citation type="journal article" date="2008" name="Nature">
        <title>The Trichoplax genome and the nature of placozoans.</title>
        <authorList>
            <person name="Srivastava M."/>
            <person name="Begovic E."/>
            <person name="Chapman J."/>
            <person name="Putnam N.H."/>
            <person name="Hellsten U."/>
            <person name="Kawashima T."/>
            <person name="Kuo A."/>
            <person name="Mitros T."/>
            <person name="Salamov A."/>
            <person name="Carpenter M.L."/>
            <person name="Signorovitch A.Y."/>
            <person name="Moreno M.A."/>
            <person name="Kamm K."/>
            <person name="Grimwood J."/>
            <person name="Schmutz J."/>
            <person name="Shapiro H."/>
            <person name="Grigoriev I.V."/>
            <person name="Buss L.W."/>
            <person name="Schierwater B."/>
            <person name="Dellaporta S.L."/>
            <person name="Rokhsar D.S."/>
        </authorList>
    </citation>
    <scope>NUCLEOTIDE SEQUENCE [LARGE SCALE GENOMIC DNA]</scope>
    <source>
        <strain evidence="2 3">Grell-BS-1999</strain>
    </source>
</reference>
<feature type="region of interest" description="Disordered" evidence="1">
    <location>
        <begin position="22"/>
        <end position="47"/>
    </location>
</feature>
<dbReference type="Gene3D" id="1.10.472.10">
    <property type="entry name" value="Cyclin-like"/>
    <property type="match status" value="1"/>
</dbReference>
<dbReference type="Proteomes" id="UP000009022">
    <property type="component" value="Unassembled WGS sequence"/>
</dbReference>
<dbReference type="EMBL" id="DS985247">
    <property type="protein sequence ID" value="EDV23038.1"/>
    <property type="molecule type" value="Genomic_DNA"/>
</dbReference>
<dbReference type="PIRSF" id="PIRSF025798">
    <property type="entry name" value="Cables"/>
    <property type="match status" value="1"/>
</dbReference>
<gene>
    <name evidence="2" type="ORF">TRIADDRAFT_57893</name>
</gene>
<dbReference type="SUPFAM" id="SSF47954">
    <property type="entry name" value="Cyclin-like"/>
    <property type="match status" value="1"/>
</dbReference>
<dbReference type="PANTHER" id="PTHR22896:SF0">
    <property type="entry name" value="CYCLIN N-TERMINAL DOMAIN-CONTAINING PROTEIN"/>
    <property type="match status" value="1"/>
</dbReference>
<keyword evidence="3" id="KW-1185">Reference proteome</keyword>
<dbReference type="PANTHER" id="PTHR22896">
    <property type="entry name" value="CDK5 AND ABL1 ENZYME SUBSTRATE 1"/>
    <property type="match status" value="1"/>
</dbReference>
<dbReference type="OrthoDB" id="5353095at2759"/>
<dbReference type="InParanoid" id="B3S221"/>